<keyword evidence="2" id="KW-1185">Reference proteome</keyword>
<accession>A0ABR1Z0V3</accession>
<gene>
    <name evidence="1" type="ORF">HDK90DRAFT_478016</name>
</gene>
<evidence type="ECO:0000313" key="1">
    <source>
        <dbReference type="EMBL" id="KAK8244594.1"/>
    </source>
</evidence>
<evidence type="ECO:0000313" key="2">
    <source>
        <dbReference type="Proteomes" id="UP001492380"/>
    </source>
</evidence>
<dbReference type="EMBL" id="JBBWRZ010000002">
    <property type="protein sequence ID" value="KAK8244594.1"/>
    <property type="molecule type" value="Genomic_DNA"/>
</dbReference>
<reference evidence="1 2" key="1">
    <citation type="submission" date="2024-04" db="EMBL/GenBank/DDBJ databases">
        <title>Phyllosticta paracitricarpa is synonymous to the EU quarantine fungus P. citricarpa based on phylogenomic analyses.</title>
        <authorList>
            <consortium name="Lawrence Berkeley National Laboratory"/>
            <person name="Van Ingen-Buijs V.A."/>
            <person name="Van Westerhoven A.C."/>
            <person name="Haridas S."/>
            <person name="Skiadas P."/>
            <person name="Martin F."/>
            <person name="Groenewald J.Z."/>
            <person name="Crous P.W."/>
            <person name="Seidl M.F."/>
        </authorList>
    </citation>
    <scope>NUCLEOTIDE SEQUENCE [LARGE SCALE GENOMIC DNA]</scope>
    <source>
        <strain evidence="1 2">CBS 123374</strain>
    </source>
</reference>
<name>A0ABR1Z0V3_9PEZI</name>
<proteinExistence type="predicted"/>
<dbReference type="Proteomes" id="UP001492380">
    <property type="component" value="Unassembled WGS sequence"/>
</dbReference>
<comment type="caution">
    <text evidence="1">The sequence shown here is derived from an EMBL/GenBank/DDBJ whole genome shotgun (WGS) entry which is preliminary data.</text>
</comment>
<sequence>MATSFSLQLLARISQLFNRDTILQNGLLFSQTYAEVSDFTPLQEKRFQDRRRYDFHNLLNNFTLETRGEGLQHHLKEAMLQRRAFLPEYYSQHEWKISGEGGEEIHVRGNLLEIIRIPNTKGLPLHKIDSTSTPRQVDVTWYYSLDQKLEYIMTQLLCAPVLGLQRRIAEYQADSDFAENDFSLFTFVYLLRALSIMEPDLEDARIDKVIIRNSTNWFPTEDGTESAAAYLDFMKSNVPKDGDGWKYSKYTDITWSKPAGTLAGLLHGVKGNSVGLFASQLERHVEEIREWEDVHTNRDKRKTRELRQKVDQTIAEHRQVGLDSVSEFTWEKLVDVITEGLPQLPCCDVEVCFYDVVAEYYWHLRKIGEAIGCVANDHETTKHYHTRLLFKILEDFASKEKESQEAKARGDVYRKWRSKTHLSKVKLVLQSKNQFEKEREEKRDAQLSALRET</sequence>
<protein>
    <submittedName>
        <fullName evidence="1">Uncharacterized protein</fullName>
    </submittedName>
</protein>
<organism evidence="1 2">
    <name type="scientific">Phyllosticta capitalensis</name>
    <dbReference type="NCBI Taxonomy" id="121624"/>
    <lineage>
        <taxon>Eukaryota</taxon>
        <taxon>Fungi</taxon>
        <taxon>Dikarya</taxon>
        <taxon>Ascomycota</taxon>
        <taxon>Pezizomycotina</taxon>
        <taxon>Dothideomycetes</taxon>
        <taxon>Dothideomycetes incertae sedis</taxon>
        <taxon>Botryosphaeriales</taxon>
        <taxon>Phyllostictaceae</taxon>
        <taxon>Phyllosticta</taxon>
    </lineage>
</organism>